<keyword evidence="2" id="KW-1185">Reference proteome</keyword>
<name>A0AA97I6B0_9MICO</name>
<dbReference type="KEGG" id="mbet:N8K70_02965"/>
<dbReference type="EMBL" id="CP118157">
    <property type="protein sequence ID" value="WOF23654.1"/>
    <property type="molecule type" value="Genomic_DNA"/>
</dbReference>
<sequence length="433" mass="47512">MAGAARVGFCSNPVRLTGSSATLDPQSGGVIREFATSTQPDGLTYTRCGNRRARRCESCSHEYKGDTWHMIMAGAAGGMKGVPETVADHPMVFVTLTAPSFGSVHSTSRSRLRGVCSHGRPRGCNCGHEQGDPVLGDPMCDECYDYEGHVVWQFFAPELWRRFTIQLRRSLAHELGVTQRAAADIVRVQFAKVAEFQRRGAVHFHAIVRLDGVSATEEFPPTPADVTEAHLTAAVKAAAQRVSFEAPIVGNDLTTRILRWGAQLDVQPIVRRGGLDGALSDRAVAAYIAKYATKATEDLDGDTGGRLHIRRIKASAELIADASGAESPYVLLAKWAHMLGFRGHFSSKSRRYSVTLGSLRGARRRWRLDRVIERAQAEGHDVDEVLVIGSWSFAGMGWRTEGDRALAVEAARAAREWRDARRVRFEEKGEKDA</sequence>
<organism evidence="1 2">
    <name type="scientific">Microbacterium betulae</name>
    <dbReference type="NCBI Taxonomy" id="2981139"/>
    <lineage>
        <taxon>Bacteria</taxon>
        <taxon>Bacillati</taxon>
        <taxon>Actinomycetota</taxon>
        <taxon>Actinomycetes</taxon>
        <taxon>Micrococcales</taxon>
        <taxon>Microbacteriaceae</taxon>
        <taxon>Microbacterium</taxon>
    </lineage>
</organism>
<evidence type="ECO:0000313" key="2">
    <source>
        <dbReference type="Proteomes" id="UP001305498"/>
    </source>
</evidence>
<protein>
    <submittedName>
        <fullName evidence="1">Replication initiation protein</fullName>
    </submittedName>
</protein>
<evidence type="ECO:0000313" key="1">
    <source>
        <dbReference type="EMBL" id="WOF23654.1"/>
    </source>
</evidence>
<proteinExistence type="predicted"/>
<reference evidence="1 2" key="1">
    <citation type="submission" date="2023-02" db="EMBL/GenBank/DDBJ databases">
        <title>Microbacterium betulae sp. nov., isolated from birch wood.</title>
        <authorList>
            <person name="Pasciak M."/>
            <person name="Pawlik K.J."/>
            <person name="Martynowski D."/>
            <person name="Laczmanski L."/>
            <person name="Ciekot J."/>
            <person name="Szponar B."/>
            <person name="Wojcik-Fatla A."/>
            <person name="Mackiewicz B."/>
            <person name="Farian E."/>
            <person name="Cholewa G."/>
            <person name="Cholewa A."/>
            <person name="Dutkiewicz J."/>
        </authorList>
    </citation>
    <scope>NUCLEOTIDE SEQUENCE [LARGE SCALE GENOMIC DNA]</scope>
    <source>
        <strain evidence="1 2">AB</strain>
    </source>
</reference>
<dbReference type="Proteomes" id="UP001305498">
    <property type="component" value="Chromosome"/>
</dbReference>
<dbReference type="RefSeq" id="WP_317140126.1">
    <property type="nucleotide sequence ID" value="NZ_CP118157.1"/>
</dbReference>
<dbReference type="InterPro" id="IPR046828">
    <property type="entry name" value="RepSA"/>
</dbReference>
<accession>A0AA97I6B0</accession>
<dbReference type="AlphaFoldDB" id="A0AA97I6B0"/>
<gene>
    <name evidence="1" type="ORF">N8K70_02965</name>
</gene>
<dbReference type="Pfam" id="PF20199">
    <property type="entry name" value="RepSA"/>
    <property type="match status" value="1"/>
</dbReference>